<accession>A0AAV7MKP6</accession>
<protein>
    <submittedName>
        <fullName evidence="2">Uncharacterized protein</fullName>
    </submittedName>
</protein>
<proteinExistence type="predicted"/>
<keyword evidence="3" id="KW-1185">Reference proteome</keyword>
<gene>
    <name evidence="2" type="ORF">NDU88_000786</name>
</gene>
<feature type="region of interest" description="Disordered" evidence="1">
    <location>
        <begin position="77"/>
        <end position="152"/>
    </location>
</feature>
<comment type="caution">
    <text evidence="2">The sequence shown here is derived from an EMBL/GenBank/DDBJ whole genome shotgun (WGS) entry which is preliminary data.</text>
</comment>
<evidence type="ECO:0000313" key="2">
    <source>
        <dbReference type="EMBL" id="KAJ1103360.1"/>
    </source>
</evidence>
<reference evidence="2" key="1">
    <citation type="journal article" date="2022" name="bioRxiv">
        <title>Sequencing and chromosome-scale assembly of the giantPleurodeles waltlgenome.</title>
        <authorList>
            <person name="Brown T."/>
            <person name="Elewa A."/>
            <person name="Iarovenko S."/>
            <person name="Subramanian E."/>
            <person name="Araus A.J."/>
            <person name="Petzold A."/>
            <person name="Susuki M."/>
            <person name="Suzuki K.-i.T."/>
            <person name="Hayashi T."/>
            <person name="Toyoda A."/>
            <person name="Oliveira C."/>
            <person name="Osipova E."/>
            <person name="Leigh N.D."/>
            <person name="Simon A."/>
            <person name="Yun M.H."/>
        </authorList>
    </citation>
    <scope>NUCLEOTIDE SEQUENCE</scope>
    <source>
        <strain evidence="2">20211129_DDA</strain>
        <tissue evidence="2">Liver</tissue>
    </source>
</reference>
<feature type="compositionally biased region" description="Basic and acidic residues" evidence="1">
    <location>
        <begin position="77"/>
        <end position="118"/>
    </location>
</feature>
<dbReference type="EMBL" id="JANPWB010000013">
    <property type="protein sequence ID" value="KAJ1103360.1"/>
    <property type="molecule type" value="Genomic_DNA"/>
</dbReference>
<sequence length="152" mass="17153">MLPAWEEGTGGLAFTNRELQWGWRPAWARMHLRHCALARVCVGGRLGAKAPATVNQVVSFPILFKVQMKIEVLWKKTAQDQRKGGARAGEEKQDRNEEREGARPEREEGTCRKEDVGPKRRPQKSLPRGESGDPTEEESLPDRPATFLEEHG</sequence>
<organism evidence="2 3">
    <name type="scientific">Pleurodeles waltl</name>
    <name type="common">Iberian ribbed newt</name>
    <dbReference type="NCBI Taxonomy" id="8319"/>
    <lineage>
        <taxon>Eukaryota</taxon>
        <taxon>Metazoa</taxon>
        <taxon>Chordata</taxon>
        <taxon>Craniata</taxon>
        <taxon>Vertebrata</taxon>
        <taxon>Euteleostomi</taxon>
        <taxon>Amphibia</taxon>
        <taxon>Batrachia</taxon>
        <taxon>Caudata</taxon>
        <taxon>Salamandroidea</taxon>
        <taxon>Salamandridae</taxon>
        <taxon>Pleurodelinae</taxon>
        <taxon>Pleurodeles</taxon>
    </lineage>
</organism>
<evidence type="ECO:0000313" key="3">
    <source>
        <dbReference type="Proteomes" id="UP001066276"/>
    </source>
</evidence>
<name>A0AAV7MKP6_PLEWA</name>
<dbReference type="AlphaFoldDB" id="A0AAV7MKP6"/>
<evidence type="ECO:0000256" key="1">
    <source>
        <dbReference type="SAM" id="MobiDB-lite"/>
    </source>
</evidence>
<dbReference type="Proteomes" id="UP001066276">
    <property type="component" value="Chromosome 9"/>
</dbReference>